<feature type="region of interest" description="Disordered" evidence="1">
    <location>
        <begin position="187"/>
        <end position="211"/>
    </location>
</feature>
<name>A0A9Q9ADE2_9PEZI</name>
<evidence type="ECO:0000313" key="2">
    <source>
        <dbReference type="EMBL" id="USW46852.1"/>
    </source>
</evidence>
<evidence type="ECO:0000313" key="3">
    <source>
        <dbReference type="Proteomes" id="UP001056384"/>
    </source>
</evidence>
<proteinExistence type="predicted"/>
<reference evidence="2" key="1">
    <citation type="submission" date="2022-06" db="EMBL/GenBank/DDBJ databases">
        <title>Complete genome sequences of two strains of the flax pathogen Septoria linicola.</title>
        <authorList>
            <person name="Lapalu N."/>
            <person name="Simon A."/>
            <person name="Demenou B."/>
            <person name="Paumier D."/>
            <person name="Guillot M.-P."/>
            <person name="Gout L."/>
            <person name="Valade R."/>
        </authorList>
    </citation>
    <scope>NUCLEOTIDE SEQUENCE</scope>
    <source>
        <strain evidence="2">SE15195</strain>
    </source>
</reference>
<dbReference type="Proteomes" id="UP001056384">
    <property type="component" value="Chromosome 1"/>
</dbReference>
<dbReference type="AlphaFoldDB" id="A0A9Q9ADE2"/>
<protein>
    <submittedName>
        <fullName evidence="2">Uncharacterized protein</fullName>
    </submittedName>
</protein>
<sequence>MPSATGTLRWSAINNTRKRSTLRPLPMPLPGPDFPDLDTYIPMSPPPRGGMQQPIRPLVLPSPPISSSCLVGTVPSHPSVQHGQHIFQSPGGRPWHRTDLSSRDGMLDRAPTCDLRNAQHSVSTQDYIIDRLETPRSTPYSIIAMLNDPESPVAPLPLPATAMWSGTSSIDFASDSDIDMDFVPQISSSTASRSSHRPSCANPVNHRLNQHNFPNANIASQANPEPHLHHQNSPRITIVDATLHRHKSISLGSCDMDISPISPTHPLRSPTTPTPPIALPQQACPNLPSCPPSLSSRYLLSENHTFIIDSRGHPIRTCSIDSASTGMSVSPKTPIPPYRMLMRVKTPATSGGRRGDTRRSKFAEEVDIEAPEGYFDRLESRGSGYEGGMDEGWDWSVRD</sequence>
<dbReference type="EMBL" id="CP099418">
    <property type="protein sequence ID" value="USW46852.1"/>
    <property type="molecule type" value="Genomic_DNA"/>
</dbReference>
<evidence type="ECO:0000256" key="1">
    <source>
        <dbReference type="SAM" id="MobiDB-lite"/>
    </source>
</evidence>
<keyword evidence="3" id="KW-1185">Reference proteome</keyword>
<dbReference type="OrthoDB" id="10348327at2759"/>
<organism evidence="2 3">
    <name type="scientific">Septoria linicola</name>
    <dbReference type="NCBI Taxonomy" id="215465"/>
    <lineage>
        <taxon>Eukaryota</taxon>
        <taxon>Fungi</taxon>
        <taxon>Dikarya</taxon>
        <taxon>Ascomycota</taxon>
        <taxon>Pezizomycotina</taxon>
        <taxon>Dothideomycetes</taxon>
        <taxon>Dothideomycetidae</taxon>
        <taxon>Mycosphaerellales</taxon>
        <taxon>Mycosphaerellaceae</taxon>
        <taxon>Septoria</taxon>
    </lineage>
</organism>
<feature type="region of interest" description="Disordered" evidence="1">
    <location>
        <begin position="378"/>
        <end position="399"/>
    </location>
</feature>
<gene>
    <name evidence="2" type="ORF">Slin15195_G001710</name>
</gene>
<accession>A0A9Q9ADE2</accession>
<feature type="compositionally biased region" description="Low complexity" evidence="1">
    <location>
        <begin position="187"/>
        <end position="199"/>
    </location>
</feature>